<dbReference type="SUPFAM" id="SSF140683">
    <property type="entry name" value="SP0561-like"/>
    <property type="match status" value="1"/>
</dbReference>
<evidence type="ECO:0000259" key="2">
    <source>
        <dbReference type="Pfam" id="PF10006"/>
    </source>
</evidence>
<reference evidence="3 4" key="1">
    <citation type="submission" date="2019-12" db="EMBL/GenBank/DDBJ databases">
        <title>The draft genomic sequence of strain Chitinophaga oryziterrae JCM 16595.</title>
        <authorList>
            <person name="Zhang X."/>
        </authorList>
    </citation>
    <scope>NUCLEOTIDE SEQUENCE [LARGE SCALE GENOMIC DNA]</scope>
    <source>
        <strain evidence="3 4">JCM 16595</strain>
    </source>
</reference>
<dbReference type="InterPro" id="IPR018720">
    <property type="entry name" value="DUF2249"/>
</dbReference>
<evidence type="ECO:0000313" key="4">
    <source>
        <dbReference type="Proteomes" id="UP000468388"/>
    </source>
</evidence>
<dbReference type="OrthoDB" id="128918at2"/>
<dbReference type="Proteomes" id="UP000468388">
    <property type="component" value="Unassembled WGS sequence"/>
</dbReference>
<evidence type="ECO:0000313" key="3">
    <source>
        <dbReference type="EMBL" id="MVT42196.1"/>
    </source>
</evidence>
<feature type="domain" description="DUF2249" evidence="2">
    <location>
        <begin position="201"/>
        <end position="266"/>
    </location>
</feature>
<dbReference type="Pfam" id="PF10006">
    <property type="entry name" value="DUF2249"/>
    <property type="match status" value="2"/>
</dbReference>
<feature type="domain" description="DUF2249" evidence="2">
    <location>
        <begin position="101"/>
        <end position="154"/>
    </location>
</feature>
<dbReference type="InterPro" id="IPR015077">
    <property type="entry name" value="DUF1858"/>
</dbReference>
<proteinExistence type="predicted"/>
<dbReference type="EMBL" id="WRXO01000004">
    <property type="protein sequence ID" value="MVT42196.1"/>
    <property type="molecule type" value="Genomic_DNA"/>
</dbReference>
<evidence type="ECO:0000259" key="1">
    <source>
        <dbReference type="Pfam" id="PF08984"/>
    </source>
</evidence>
<feature type="domain" description="DUF1858" evidence="1">
    <location>
        <begin position="3"/>
        <end position="62"/>
    </location>
</feature>
<dbReference type="Gene3D" id="1.10.3910.10">
    <property type="entry name" value="SP0561-like"/>
    <property type="match status" value="1"/>
</dbReference>
<dbReference type="RefSeq" id="WP_157300823.1">
    <property type="nucleotide sequence ID" value="NZ_BAAAZB010000005.1"/>
</dbReference>
<dbReference type="Pfam" id="PF08984">
    <property type="entry name" value="DUF1858"/>
    <property type="match status" value="1"/>
</dbReference>
<comment type="caution">
    <text evidence="3">The sequence shown here is derived from an EMBL/GenBank/DDBJ whole genome shotgun (WGS) entry which is preliminary data.</text>
</comment>
<dbReference type="InterPro" id="IPR038062">
    <property type="entry name" value="ScdA-like_N_sf"/>
</dbReference>
<sequence>MIINVNTKIGALIRHNPETLEAIVSISPKFVKLRNPLLRKVIAGRASIAMASKIGGCGVDNFFNVLKPLGFEIDNLGLGEKAGVEPVPGFLKDITPDKIIELDVRPVIEAGKDPLNIILQKVKSLDRGQVLKIVNSFEPTPLMHLLGRQGFESYSEIVTDELVQTYFYKKTNTMLNPADNVSRNSESWDEVLQRFNGEPETIDVRHLEMPLPMLTIMEALETLPAEKVLFVYHKRIPVFLLSELKEQKFSYHIREISDEEVNLLIYKD</sequence>
<keyword evidence="4" id="KW-1185">Reference proteome</keyword>
<name>A0A6N8JCW9_9BACT</name>
<accession>A0A6N8JCW9</accession>
<dbReference type="AlphaFoldDB" id="A0A6N8JCW9"/>
<protein>
    <submittedName>
        <fullName evidence="3">DUF2249 domain-containing protein</fullName>
    </submittedName>
</protein>
<dbReference type="SUPFAM" id="SSF64307">
    <property type="entry name" value="SirA-like"/>
    <property type="match status" value="1"/>
</dbReference>
<organism evidence="3 4">
    <name type="scientific">Chitinophaga oryziterrae</name>
    <dbReference type="NCBI Taxonomy" id="1031224"/>
    <lineage>
        <taxon>Bacteria</taxon>
        <taxon>Pseudomonadati</taxon>
        <taxon>Bacteroidota</taxon>
        <taxon>Chitinophagia</taxon>
        <taxon>Chitinophagales</taxon>
        <taxon>Chitinophagaceae</taxon>
        <taxon>Chitinophaga</taxon>
    </lineage>
</organism>
<dbReference type="InterPro" id="IPR036868">
    <property type="entry name" value="TusA-like_sf"/>
</dbReference>
<gene>
    <name evidence="3" type="ORF">GO495_16515</name>
</gene>